<gene>
    <name evidence="2" type="ORF">I7I52_00613</name>
</gene>
<sequence length="94" mass="10579">MTIITSSFSAEPNSHQRPRTIFTPTNDHRCDCSLSRNYSTVSRARTLLAPEPKSAPLTWLVLDTKAAYRLPPKSNGLSSFAQKQEQSKTQMLLR</sequence>
<organism evidence="2 3">
    <name type="scientific">Ajellomyces capsulatus</name>
    <name type="common">Darling's disease fungus</name>
    <name type="synonym">Histoplasma capsulatum</name>
    <dbReference type="NCBI Taxonomy" id="5037"/>
    <lineage>
        <taxon>Eukaryota</taxon>
        <taxon>Fungi</taxon>
        <taxon>Dikarya</taxon>
        <taxon>Ascomycota</taxon>
        <taxon>Pezizomycotina</taxon>
        <taxon>Eurotiomycetes</taxon>
        <taxon>Eurotiomycetidae</taxon>
        <taxon>Onygenales</taxon>
        <taxon>Ajellomycetaceae</taxon>
        <taxon>Histoplasma</taxon>
    </lineage>
</organism>
<dbReference type="EMBL" id="JAEVHI010000001">
    <property type="protein sequence ID" value="KAG5302847.1"/>
    <property type="molecule type" value="Genomic_DNA"/>
</dbReference>
<feature type="region of interest" description="Disordered" evidence="1">
    <location>
        <begin position="1"/>
        <end position="22"/>
    </location>
</feature>
<evidence type="ECO:0000313" key="2">
    <source>
        <dbReference type="EMBL" id="KAG5302847.1"/>
    </source>
</evidence>
<protein>
    <submittedName>
        <fullName evidence="2">Uncharacterized protein</fullName>
    </submittedName>
</protein>
<dbReference type="VEuPathDB" id="FungiDB:I7I52_00613"/>
<feature type="region of interest" description="Disordered" evidence="1">
    <location>
        <begin position="73"/>
        <end position="94"/>
    </location>
</feature>
<dbReference type="Proteomes" id="UP000670092">
    <property type="component" value="Unassembled WGS sequence"/>
</dbReference>
<evidence type="ECO:0000313" key="3">
    <source>
        <dbReference type="Proteomes" id="UP000670092"/>
    </source>
</evidence>
<feature type="compositionally biased region" description="Polar residues" evidence="1">
    <location>
        <begin position="1"/>
        <end position="15"/>
    </location>
</feature>
<proteinExistence type="predicted"/>
<evidence type="ECO:0000256" key="1">
    <source>
        <dbReference type="SAM" id="MobiDB-lite"/>
    </source>
</evidence>
<reference evidence="2 3" key="1">
    <citation type="submission" date="2021-01" db="EMBL/GenBank/DDBJ databases">
        <title>Chromosome-level genome assembly of a human fungal pathogen reveals clustering of transcriptionally co-regulated genes.</title>
        <authorList>
            <person name="Voorhies M."/>
            <person name="Cohen S."/>
            <person name="Shea T.P."/>
            <person name="Petrus S."/>
            <person name="Munoz J.F."/>
            <person name="Poplawski S."/>
            <person name="Goldman W.E."/>
            <person name="Michael T."/>
            <person name="Cuomo C.A."/>
            <person name="Sil A."/>
            <person name="Beyhan S."/>
        </authorList>
    </citation>
    <scope>NUCLEOTIDE SEQUENCE [LARGE SCALE GENOMIC DNA]</scope>
    <source>
        <strain evidence="2 3">G184AR</strain>
    </source>
</reference>
<dbReference type="AlphaFoldDB" id="A0A8H7Z6S6"/>
<accession>A0A8H7Z6S6</accession>
<comment type="caution">
    <text evidence="2">The sequence shown here is derived from an EMBL/GenBank/DDBJ whole genome shotgun (WGS) entry which is preliminary data.</text>
</comment>
<name>A0A8H7Z6S6_AJECA</name>
<feature type="compositionally biased region" description="Polar residues" evidence="1">
    <location>
        <begin position="75"/>
        <end position="94"/>
    </location>
</feature>